<name>A0ABY5PI91_9ACTN</name>
<dbReference type="Pfam" id="PF06863">
    <property type="entry name" value="DUF1254"/>
    <property type="match status" value="1"/>
</dbReference>
<keyword evidence="1" id="KW-0732">Signal</keyword>
<dbReference type="RefSeq" id="WP_353864681.1">
    <property type="nucleotide sequence ID" value="NZ_CP088295.1"/>
</dbReference>
<dbReference type="InterPro" id="IPR010679">
    <property type="entry name" value="DUF1254"/>
</dbReference>
<gene>
    <name evidence="4" type="ORF">LRS13_01275</name>
</gene>
<feature type="domain" description="DUF1254" evidence="3">
    <location>
        <begin position="73"/>
        <end position="201"/>
    </location>
</feature>
<evidence type="ECO:0000259" key="2">
    <source>
        <dbReference type="Pfam" id="PF06742"/>
    </source>
</evidence>
<keyword evidence="5" id="KW-1185">Reference proteome</keyword>
<dbReference type="InterPro" id="IPR037049">
    <property type="entry name" value="DUF1214_C_sf"/>
</dbReference>
<organism evidence="4 5">
    <name type="scientific">Svornostia abyssi</name>
    <dbReference type="NCBI Taxonomy" id="2898438"/>
    <lineage>
        <taxon>Bacteria</taxon>
        <taxon>Bacillati</taxon>
        <taxon>Actinomycetota</taxon>
        <taxon>Thermoleophilia</taxon>
        <taxon>Solirubrobacterales</taxon>
        <taxon>Baekduiaceae</taxon>
        <taxon>Svornostia</taxon>
    </lineage>
</organism>
<proteinExistence type="predicted"/>
<dbReference type="PANTHER" id="PTHR36509:SF2">
    <property type="entry name" value="BLL3101 PROTEIN"/>
    <property type="match status" value="1"/>
</dbReference>
<evidence type="ECO:0000313" key="5">
    <source>
        <dbReference type="Proteomes" id="UP001058860"/>
    </source>
</evidence>
<dbReference type="Gene3D" id="2.60.40.1610">
    <property type="entry name" value="Domain of unknown function DUF1254"/>
    <property type="match status" value="1"/>
</dbReference>
<evidence type="ECO:0000259" key="3">
    <source>
        <dbReference type="Pfam" id="PF06863"/>
    </source>
</evidence>
<sequence length="466" mass="49514">MSETWLLRSVAGAAITALCAWGGAPAQAAVSAPRAAALGVQAHVYGLPLMESLRVRSTMTSVGCATDEGNAPVNAFSHARAFSGPENRTVIAPNVDTLYSIAHLDLGAGPVVLSHPDMGRRYFVFQLVDPYTNVVGYVGSRTTGSSAGRFAITWSGAPGTPPPGTTPITVAHRRIWVIGRTLASDAADQLAARALMQQFTLVAPPGTTPPARECDLPMPQPTQAPRLTGLAFLDGLSAAMEENPPPARDAAFLARLAPIGVGPGRRTSSAGLSRPARAALARAVTSTDRAMTSLTDLVQTGRALAQRGWTTTPANLGDYGTDYITRAGVAQIGLGANTPEEAIYRVALFDSRGSRLDGRRSYRLRFAPGQEPPADAFWSITAYDDDGFLVDAPEHRHAVGDSHPPLLRRPDGSVDIVFSRTRPADPLVNWLPVPPARFRPYLRIYAPRTAALTGAWRPPPIVRLTE</sequence>
<dbReference type="Gene3D" id="2.60.120.600">
    <property type="entry name" value="Domain of unknown function DUF1214, C-terminal domain"/>
    <property type="match status" value="1"/>
</dbReference>
<evidence type="ECO:0000313" key="4">
    <source>
        <dbReference type="EMBL" id="UUY04190.1"/>
    </source>
</evidence>
<dbReference type="EMBL" id="CP088295">
    <property type="protein sequence ID" value="UUY04190.1"/>
    <property type="molecule type" value="Genomic_DNA"/>
</dbReference>
<feature type="signal peptide" evidence="1">
    <location>
        <begin position="1"/>
        <end position="28"/>
    </location>
</feature>
<dbReference type="InterPro" id="IPR010621">
    <property type="entry name" value="DUF1214"/>
</dbReference>
<dbReference type="PANTHER" id="PTHR36509">
    <property type="entry name" value="BLL3101 PROTEIN"/>
    <property type="match status" value="1"/>
</dbReference>
<feature type="domain" description="DUF1214" evidence="2">
    <location>
        <begin position="341"/>
        <end position="448"/>
    </location>
</feature>
<evidence type="ECO:0000256" key="1">
    <source>
        <dbReference type="SAM" id="SignalP"/>
    </source>
</evidence>
<dbReference type="Pfam" id="PF06742">
    <property type="entry name" value="DUF1214"/>
    <property type="match status" value="1"/>
</dbReference>
<dbReference type="Proteomes" id="UP001058860">
    <property type="component" value="Chromosome"/>
</dbReference>
<dbReference type="InterPro" id="IPR037050">
    <property type="entry name" value="DUF1254_sf"/>
</dbReference>
<accession>A0ABY5PI91</accession>
<dbReference type="SUPFAM" id="SSF160935">
    <property type="entry name" value="VPA0735-like"/>
    <property type="match status" value="1"/>
</dbReference>
<reference evidence="5" key="1">
    <citation type="submission" date="2021-11" db="EMBL/GenBank/DDBJ databases">
        <title>Cultivation dependent microbiological survey of springs from the worlds oldest radium mine currently devoted to the extraction of radon-saturated water.</title>
        <authorList>
            <person name="Kapinusova G."/>
            <person name="Smrhova T."/>
            <person name="Strejcek M."/>
            <person name="Suman J."/>
            <person name="Jani K."/>
            <person name="Pajer P."/>
            <person name="Uhlik O."/>
        </authorList>
    </citation>
    <scope>NUCLEOTIDE SEQUENCE [LARGE SCALE GENOMIC DNA]</scope>
    <source>
        <strain evidence="5">J379</strain>
    </source>
</reference>
<feature type="chain" id="PRO_5045739869" evidence="1">
    <location>
        <begin position="29"/>
        <end position="466"/>
    </location>
</feature>
<protein>
    <submittedName>
        <fullName evidence="4">DUF1254 domain-containing protein</fullName>
    </submittedName>
</protein>